<dbReference type="RefSeq" id="WP_066238604.1">
    <property type="nucleotide sequence ID" value="NZ_LRFC01000006.1"/>
</dbReference>
<dbReference type="AlphaFoldDB" id="A0A165NXA3"/>
<feature type="transmembrane region" description="Helical" evidence="1">
    <location>
        <begin position="45"/>
        <end position="66"/>
    </location>
</feature>
<accession>A0A165NXA3</accession>
<evidence type="ECO:0000313" key="2">
    <source>
        <dbReference type="EMBL" id="KZE68030.1"/>
    </source>
</evidence>
<reference evidence="3" key="1">
    <citation type="submission" date="2016-01" db="EMBL/GenBank/DDBJ databases">
        <title>Draft genome of Chromobacterium sp. F49.</title>
        <authorList>
            <person name="Hong K.W."/>
        </authorList>
    </citation>
    <scope>NUCLEOTIDE SEQUENCE [LARGE SCALE GENOMIC DNA]</scope>
    <source>
        <strain evidence="3">P7IIIA</strain>
    </source>
</reference>
<dbReference type="EMBL" id="LRFC01000006">
    <property type="protein sequence ID" value="KZE68030.1"/>
    <property type="molecule type" value="Genomic_DNA"/>
</dbReference>
<gene>
    <name evidence="2" type="ORF">AWM68_17830</name>
</gene>
<sequence>MDRRLVSMALTTLIVIIFMLVSDFMNSNLEINNFFSYLFSFETLFLILTFGTLFFILLIPAAYLIEDNLKIKQTLSQIGLYLVIGGLISPVITFLLKREYTLNLHLSLSITGAFLLFGLIQNVKVTNHNR</sequence>
<feature type="transmembrane region" description="Helical" evidence="1">
    <location>
        <begin position="102"/>
        <end position="120"/>
    </location>
</feature>
<proteinExistence type="predicted"/>
<feature type="transmembrane region" description="Helical" evidence="1">
    <location>
        <begin position="78"/>
        <end position="96"/>
    </location>
</feature>
<keyword evidence="3" id="KW-1185">Reference proteome</keyword>
<evidence type="ECO:0000256" key="1">
    <source>
        <dbReference type="SAM" id="Phobius"/>
    </source>
</evidence>
<name>A0A165NXA3_9BACL</name>
<organism evidence="2 3">
    <name type="scientific">Fictibacillus phosphorivorans</name>
    <dbReference type="NCBI Taxonomy" id="1221500"/>
    <lineage>
        <taxon>Bacteria</taxon>
        <taxon>Bacillati</taxon>
        <taxon>Bacillota</taxon>
        <taxon>Bacilli</taxon>
        <taxon>Bacillales</taxon>
        <taxon>Fictibacillaceae</taxon>
        <taxon>Fictibacillus</taxon>
    </lineage>
</organism>
<keyword evidence="1" id="KW-1133">Transmembrane helix</keyword>
<keyword evidence="1" id="KW-0472">Membrane</keyword>
<evidence type="ECO:0000313" key="3">
    <source>
        <dbReference type="Proteomes" id="UP000076567"/>
    </source>
</evidence>
<keyword evidence="1" id="KW-0812">Transmembrane</keyword>
<comment type="caution">
    <text evidence="2">The sequence shown here is derived from an EMBL/GenBank/DDBJ whole genome shotgun (WGS) entry which is preliminary data.</text>
</comment>
<protein>
    <submittedName>
        <fullName evidence="2">Uncharacterized protein</fullName>
    </submittedName>
</protein>
<feature type="transmembrane region" description="Helical" evidence="1">
    <location>
        <begin position="5"/>
        <end position="25"/>
    </location>
</feature>
<dbReference type="Proteomes" id="UP000076567">
    <property type="component" value="Unassembled WGS sequence"/>
</dbReference>